<evidence type="ECO:0000256" key="1">
    <source>
        <dbReference type="ARBA" id="ARBA00023125"/>
    </source>
</evidence>
<dbReference type="Gene3D" id="1.10.30.10">
    <property type="entry name" value="High mobility group box domain"/>
    <property type="match status" value="1"/>
</dbReference>
<sequence length="206" mass="23301">MKPKKGDAGYIPRPPNAFILFRKEFMKHRDPELLRQDQKGKSIVTGKAWKALSREDRAVWDSLAEEVKRAHAVMYPGYRYRPTPRTMPKMKRNTHQVPGIDNVYEAMADAITLAKDEDEVLRLGEKAKELRVAHVCNEGSSHGGFKTVFRSKPAGSSPAQTDAPALRNSPLPVQRIPPSRRTKAPKATGTPLRPHPRTHIHMLRFL</sequence>
<dbReference type="Pfam" id="PF00505">
    <property type="entry name" value="HMG_box"/>
    <property type="match status" value="1"/>
</dbReference>
<accession>M2RRT2</accession>
<dbReference type="CDD" id="cd01389">
    <property type="entry name" value="HMG-box_ROX1-like"/>
    <property type="match status" value="1"/>
</dbReference>
<protein>
    <recommendedName>
        <fullName evidence="5">HMG box domain-containing protein</fullName>
    </recommendedName>
</protein>
<dbReference type="EMBL" id="KB445791">
    <property type="protein sequence ID" value="EMD41606.1"/>
    <property type="molecule type" value="Genomic_DNA"/>
</dbReference>
<evidence type="ECO:0000313" key="6">
    <source>
        <dbReference type="EMBL" id="EMD41606.1"/>
    </source>
</evidence>
<evidence type="ECO:0000256" key="4">
    <source>
        <dbReference type="SAM" id="MobiDB-lite"/>
    </source>
</evidence>
<feature type="domain" description="HMG box" evidence="5">
    <location>
        <begin position="11"/>
        <end position="79"/>
    </location>
</feature>
<reference evidence="6 7" key="1">
    <citation type="journal article" date="2012" name="Proc. Natl. Acad. Sci. U.S.A.">
        <title>Comparative genomics of Ceriporiopsis subvermispora and Phanerochaete chrysosporium provide insight into selective ligninolysis.</title>
        <authorList>
            <person name="Fernandez-Fueyo E."/>
            <person name="Ruiz-Duenas F.J."/>
            <person name="Ferreira P."/>
            <person name="Floudas D."/>
            <person name="Hibbett D.S."/>
            <person name="Canessa P."/>
            <person name="Larrondo L.F."/>
            <person name="James T.Y."/>
            <person name="Seelenfreund D."/>
            <person name="Lobos S."/>
            <person name="Polanco R."/>
            <person name="Tello M."/>
            <person name="Honda Y."/>
            <person name="Watanabe T."/>
            <person name="Watanabe T."/>
            <person name="Ryu J.S."/>
            <person name="Kubicek C.P."/>
            <person name="Schmoll M."/>
            <person name="Gaskell J."/>
            <person name="Hammel K.E."/>
            <person name="St John F.J."/>
            <person name="Vanden Wymelenberg A."/>
            <person name="Sabat G."/>
            <person name="Splinter BonDurant S."/>
            <person name="Syed K."/>
            <person name="Yadav J.S."/>
            <person name="Doddapaneni H."/>
            <person name="Subramanian V."/>
            <person name="Lavin J.L."/>
            <person name="Oguiza J.A."/>
            <person name="Perez G."/>
            <person name="Pisabarro A.G."/>
            <person name="Ramirez L."/>
            <person name="Santoyo F."/>
            <person name="Master E."/>
            <person name="Coutinho P.M."/>
            <person name="Henrissat B."/>
            <person name="Lombard V."/>
            <person name="Magnuson J.K."/>
            <person name="Kuees U."/>
            <person name="Hori C."/>
            <person name="Igarashi K."/>
            <person name="Samejima M."/>
            <person name="Held B.W."/>
            <person name="Barry K.W."/>
            <person name="LaButti K.M."/>
            <person name="Lapidus A."/>
            <person name="Lindquist E.A."/>
            <person name="Lucas S.M."/>
            <person name="Riley R."/>
            <person name="Salamov A.A."/>
            <person name="Hoffmeister D."/>
            <person name="Schwenk D."/>
            <person name="Hadar Y."/>
            <person name="Yarden O."/>
            <person name="de Vries R.P."/>
            <person name="Wiebenga A."/>
            <person name="Stenlid J."/>
            <person name="Eastwood D."/>
            <person name="Grigoriev I.V."/>
            <person name="Berka R.M."/>
            <person name="Blanchette R.A."/>
            <person name="Kersten P."/>
            <person name="Martinez A.T."/>
            <person name="Vicuna R."/>
            <person name="Cullen D."/>
        </authorList>
    </citation>
    <scope>NUCLEOTIDE SEQUENCE [LARGE SCALE GENOMIC DNA]</scope>
    <source>
        <strain evidence="6 7">B</strain>
    </source>
</reference>
<dbReference type="InterPro" id="IPR050140">
    <property type="entry name" value="SRY-related_HMG-box_TF-like"/>
</dbReference>
<dbReference type="SMART" id="SM00398">
    <property type="entry name" value="HMG"/>
    <property type="match status" value="1"/>
</dbReference>
<dbReference type="STRING" id="914234.M2RRT2"/>
<dbReference type="AlphaFoldDB" id="M2RRT2"/>
<dbReference type="InterPro" id="IPR009071">
    <property type="entry name" value="HMG_box_dom"/>
</dbReference>
<dbReference type="GO" id="GO:0030154">
    <property type="term" value="P:cell differentiation"/>
    <property type="evidence" value="ECO:0007669"/>
    <property type="project" value="TreeGrafter"/>
</dbReference>
<dbReference type="GO" id="GO:0005634">
    <property type="term" value="C:nucleus"/>
    <property type="evidence" value="ECO:0007669"/>
    <property type="project" value="UniProtKB-UniRule"/>
</dbReference>
<dbReference type="SUPFAM" id="SSF47095">
    <property type="entry name" value="HMG-box"/>
    <property type="match status" value="1"/>
</dbReference>
<evidence type="ECO:0000259" key="5">
    <source>
        <dbReference type="PROSITE" id="PS50118"/>
    </source>
</evidence>
<dbReference type="GO" id="GO:0000978">
    <property type="term" value="F:RNA polymerase II cis-regulatory region sequence-specific DNA binding"/>
    <property type="evidence" value="ECO:0007669"/>
    <property type="project" value="TreeGrafter"/>
</dbReference>
<dbReference type="PROSITE" id="PS50118">
    <property type="entry name" value="HMG_BOX_2"/>
    <property type="match status" value="1"/>
</dbReference>
<name>M2RRT2_CERS8</name>
<proteinExistence type="predicted"/>
<organism evidence="6 7">
    <name type="scientific">Ceriporiopsis subvermispora (strain B)</name>
    <name type="common">White-rot fungus</name>
    <name type="synonym">Gelatoporia subvermispora</name>
    <dbReference type="NCBI Taxonomy" id="914234"/>
    <lineage>
        <taxon>Eukaryota</taxon>
        <taxon>Fungi</taxon>
        <taxon>Dikarya</taxon>
        <taxon>Basidiomycota</taxon>
        <taxon>Agaricomycotina</taxon>
        <taxon>Agaricomycetes</taxon>
        <taxon>Polyporales</taxon>
        <taxon>Gelatoporiaceae</taxon>
        <taxon>Gelatoporia</taxon>
    </lineage>
</organism>
<keyword evidence="7" id="KW-1185">Reference proteome</keyword>
<feature type="region of interest" description="Disordered" evidence="4">
    <location>
        <begin position="150"/>
        <end position="197"/>
    </location>
</feature>
<dbReference type="HOGENOM" id="CLU_1331795_0_0_1"/>
<feature type="DNA-binding region" description="HMG box" evidence="3">
    <location>
        <begin position="11"/>
        <end position="79"/>
    </location>
</feature>
<evidence type="ECO:0000256" key="3">
    <source>
        <dbReference type="PROSITE-ProRule" id="PRU00267"/>
    </source>
</evidence>
<keyword evidence="2" id="KW-0804">Transcription</keyword>
<keyword evidence="1 3" id="KW-0238">DNA-binding</keyword>
<evidence type="ECO:0000313" key="7">
    <source>
        <dbReference type="Proteomes" id="UP000016930"/>
    </source>
</evidence>
<gene>
    <name evidence="6" type="ORF">CERSUDRAFT_61596</name>
</gene>
<dbReference type="InterPro" id="IPR036910">
    <property type="entry name" value="HMG_box_dom_sf"/>
</dbReference>
<dbReference type="Proteomes" id="UP000016930">
    <property type="component" value="Unassembled WGS sequence"/>
</dbReference>
<dbReference type="GO" id="GO:0001228">
    <property type="term" value="F:DNA-binding transcription activator activity, RNA polymerase II-specific"/>
    <property type="evidence" value="ECO:0007669"/>
    <property type="project" value="TreeGrafter"/>
</dbReference>
<dbReference type="PANTHER" id="PTHR10270:SF161">
    <property type="entry name" value="SEX-DETERMINING REGION Y PROTEIN"/>
    <property type="match status" value="1"/>
</dbReference>
<evidence type="ECO:0000256" key="2">
    <source>
        <dbReference type="ARBA" id="ARBA00023163"/>
    </source>
</evidence>
<keyword evidence="3" id="KW-0539">Nucleus</keyword>
<dbReference type="OrthoDB" id="6247875at2759"/>
<dbReference type="PANTHER" id="PTHR10270">
    <property type="entry name" value="SOX TRANSCRIPTION FACTOR"/>
    <property type="match status" value="1"/>
</dbReference>